<dbReference type="Proteomes" id="UP000617340">
    <property type="component" value="Unassembled WGS sequence"/>
</dbReference>
<dbReference type="EMBL" id="JACSDZ010000001">
    <property type="protein sequence ID" value="KAF7418717.1"/>
    <property type="molecule type" value="Genomic_DNA"/>
</dbReference>
<reference evidence="1" key="1">
    <citation type="journal article" date="2020" name="G3 (Bethesda)">
        <title>High-Quality Assemblies for Three Invasive Social Wasps from the &lt;i&gt;Vespula&lt;/i&gt; Genus.</title>
        <authorList>
            <person name="Harrop T.W.R."/>
            <person name="Guhlin J."/>
            <person name="McLaughlin G.M."/>
            <person name="Permina E."/>
            <person name="Stockwell P."/>
            <person name="Gilligan J."/>
            <person name="Le Lec M.F."/>
            <person name="Gruber M.A.M."/>
            <person name="Quinn O."/>
            <person name="Lovegrove M."/>
            <person name="Duncan E.J."/>
            <person name="Remnant E.J."/>
            <person name="Van Eeckhoven J."/>
            <person name="Graham B."/>
            <person name="Knapp R.A."/>
            <person name="Langford K.W."/>
            <person name="Kronenberg Z."/>
            <person name="Press M.O."/>
            <person name="Eacker S.M."/>
            <person name="Wilson-Rankin E.E."/>
            <person name="Purcell J."/>
            <person name="Lester P.J."/>
            <person name="Dearden P.K."/>
        </authorList>
    </citation>
    <scope>NUCLEOTIDE SEQUENCE</scope>
    <source>
        <strain evidence="1">Linc-1</strain>
    </source>
</reference>
<evidence type="ECO:0000313" key="2">
    <source>
        <dbReference type="Proteomes" id="UP000617340"/>
    </source>
</evidence>
<protein>
    <submittedName>
        <fullName evidence="1">Uncharacterized protein</fullName>
    </submittedName>
</protein>
<keyword evidence="2" id="KW-1185">Reference proteome</keyword>
<gene>
    <name evidence="1" type="ORF">HZH68_001370</name>
</gene>
<comment type="caution">
    <text evidence="1">The sequence shown here is derived from an EMBL/GenBank/DDBJ whole genome shotgun (WGS) entry which is preliminary data.</text>
</comment>
<organism evidence="1 2">
    <name type="scientific">Vespula germanica</name>
    <name type="common">German yellow jacket</name>
    <name type="synonym">Paravespula germanica</name>
    <dbReference type="NCBI Taxonomy" id="30212"/>
    <lineage>
        <taxon>Eukaryota</taxon>
        <taxon>Metazoa</taxon>
        <taxon>Ecdysozoa</taxon>
        <taxon>Arthropoda</taxon>
        <taxon>Hexapoda</taxon>
        <taxon>Insecta</taxon>
        <taxon>Pterygota</taxon>
        <taxon>Neoptera</taxon>
        <taxon>Endopterygota</taxon>
        <taxon>Hymenoptera</taxon>
        <taxon>Apocrita</taxon>
        <taxon>Aculeata</taxon>
        <taxon>Vespoidea</taxon>
        <taxon>Vespidae</taxon>
        <taxon>Vespinae</taxon>
        <taxon>Vespula</taxon>
    </lineage>
</organism>
<accession>A0A834NVD6</accession>
<name>A0A834NVD6_VESGE</name>
<dbReference type="AlphaFoldDB" id="A0A834NVD6"/>
<sequence>MNVRVHNVAITRCREFPGKVYLKDSLKLFPIPYPVTYGVDTWERRFARYRPGHDVEGTSLVTLVSAASAAGFLRDVRTRSVRLKGLHYASETDYIVP</sequence>
<evidence type="ECO:0000313" key="1">
    <source>
        <dbReference type="EMBL" id="KAF7418717.1"/>
    </source>
</evidence>
<proteinExistence type="predicted"/>